<dbReference type="Pfam" id="PF00805">
    <property type="entry name" value="Pentapeptide"/>
    <property type="match status" value="3"/>
</dbReference>
<gene>
    <name evidence="3" type="ORF">C5Y93_21510</name>
</gene>
<dbReference type="InterPro" id="IPR001646">
    <property type="entry name" value="5peptide_repeat"/>
</dbReference>
<dbReference type="EMBL" id="PUHZ01000021">
    <property type="protein sequence ID" value="PQO44116.1"/>
    <property type="molecule type" value="Genomic_DNA"/>
</dbReference>
<comment type="caution">
    <text evidence="3">The sequence shown here is derived from an EMBL/GenBank/DDBJ whole genome shotgun (WGS) entry which is preliminary data.</text>
</comment>
<organism evidence="3 4">
    <name type="scientific">Blastopirellula marina</name>
    <dbReference type="NCBI Taxonomy" id="124"/>
    <lineage>
        <taxon>Bacteria</taxon>
        <taxon>Pseudomonadati</taxon>
        <taxon>Planctomycetota</taxon>
        <taxon>Planctomycetia</taxon>
        <taxon>Pirellulales</taxon>
        <taxon>Pirellulaceae</taxon>
        <taxon>Blastopirellula</taxon>
    </lineage>
</organism>
<reference evidence="3 4" key="1">
    <citation type="submission" date="2018-02" db="EMBL/GenBank/DDBJ databases">
        <title>Comparative genomes isolates from brazilian mangrove.</title>
        <authorList>
            <person name="Araujo J.E."/>
            <person name="Taketani R.G."/>
            <person name="Silva M.C.P."/>
            <person name="Loureco M.V."/>
            <person name="Andreote F.D."/>
        </authorList>
    </citation>
    <scope>NUCLEOTIDE SEQUENCE [LARGE SCALE GENOMIC DNA]</scope>
    <source>
        <strain evidence="3 4">Nap-Phe MGV</strain>
    </source>
</reference>
<sequence>MNSQPGGAIFTESRRASRAPYNEGTLTPERLVELRRRHPTFTGDWAHLARIEAELSRPAGSAERFAGWNQWRMEQPAVDNPRFEPVHLEGASLRRADFRGANLDGAFLCQAQLAGADLREVSGKRADFQGTDLTRANLSGSDFTAANLAGADLSAATAVGAIWNQVDLSGADLVEAECRDCRLQGALLAQARMPRIVLTDADCSGARFGKADLNESTLEHANFSQADLEAANLHYANCHNANFRSAKLDQADLTGTSCLGADFTEASFYGAILHQANFGRCQMTPVYGLLLDETYLAGDEFTPQARDPWNTLLQTYDWRRLLIMAAWMTLFFVPFLLRPSIPTPQQMIEPPLDPSFLQLQEAAQTLSLRSPEFHRFAVDRYFAMRPLIDSAEGWPMQFWLVLGGIEGLLFWSGAIVILAALWQRAILNYYVSRLRKKAKSFRRTPSVAEYCGQFHGPAEEDQGGAGAALSSWLQGHLTERVQITGGDIVRFRPYRLFALPAWIHLILSRWKSLWNKTLPDWVKTPPPASLAEVFGIYRLHQVNRLLIWTSFTLIVFVWLRWAAMAYLGM</sequence>
<evidence type="ECO:0000313" key="4">
    <source>
        <dbReference type="Proteomes" id="UP000237819"/>
    </source>
</evidence>
<evidence type="ECO:0008006" key="5">
    <source>
        <dbReference type="Google" id="ProtNLM"/>
    </source>
</evidence>
<feature type="region of interest" description="Disordered" evidence="1">
    <location>
        <begin position="1"/>
        <end position="24"/>
    </location>
</feature>
<dbReference type="InterPro" id="IPR051082">
    <property type="entry name" value="Pentapeptide-BTB/POZ_domain"/>
</dbReference>
<dbReference type="RefSeq" id="WP_105337515.1">
    <property type="nucleotide sequence ID" value="NZ_PUHZ01000021.1"/>
</dbReference>
<dbReference type="PANTHER" id="PTHR14136:SF17">
    <property type="entry name" value="BTB_POZ DOMAIN-CONTAINING PROTEIN KCTD9"/>
    <property type="match status" value="1"/>
</dbReference>
<evidence type="ECO:0000313" key="3">
    <source>
        <dbReference type="EMBL" id="PQO44116.1"/>
    </source>
</evidence>
<evidence type="ECO:0000256" key="1">
    <source>
        <dbReference type="SAM" id="MobiDB-lite"/>
    </source>
</evidence>
<dbReference type="Gene3D" id="2.160.20.80">
    <property type="entry name" value="E3 ubiquitin-protein ligase SopA"/>
    <property type="match status" value="2"/>
</dbReference>
<evidence type="ECO:0000256" key="2">
    <source>
        <dbReference type="SAM" id="Phobius"/>
    </source>
</evidence>
<accession>A0A2S8GI45</accession>
<dbReference type="SUPFAM" id="SSF141571">
    <property type="entry name" value="Pentapeptide repeat-like"/>
    <property type="match status" value="2"/>
</dbReference>
<feature type="transmembrane region" description="Helical" evidence="2">
    <location>
        <begin position="408"/>
        <end position="431"/>
    </location>
</feature>
<keyword evidence="2" id="KW-0812">Transmembrane</keyword>
<dbReference type="PANTHER" id="PTHR14136">
    <property type="entry name" value="BTB_POZ DOMAIN-CONTAINING PROTEIN KCTD9"/>
    <property type="match status" value="1"/>
</dbReference>
<name>A0A2S8GI45_9BACT</name>
<keyword evidence="2" id="KW-1133">Transmembrane helix</keyword>
<protein>
    <recommendedName>
        <fullName evidence="5">Pentapeptide repeat-containing protein</fullName>
    </recommendedName>
</protein>
<dbReference type="Proteomes" id="UP000237819">
    <property type="component" value="Unassembled WGS sequence"/>
</dbReference>
<keyword evidence="2" id="KW-0472">Membrane</keyword>
<dbReference type="OrthoDB" id="230896at2"/>
<dbReference type="AlphaFoldDB" id="A0A2S8GI45"/>
<proteinExistence type="predicted"/>
<feature type="transmembrane region" description="Helical" evidence="2">
    <location>
        <begin position="545"/>
        <end position="567"/>
    </location>
</feature>